<evidence type="ECO:0000313" key="3">
    <source>
        <dbReference type="Proteomes" id="UP000033109"/>
    </source>
</evidence>
<protein>
    <submittedName>
        <fullName evidence="2">Riboflavin biosynthesis protein RibD</fullName>
    </submittedName>
</protein>
<dbReference type="OrthoDB" id="195113at2"/>
<dbReference type="HOGENOM" id="CLU_043966_4_3_10"/>
<dbReference type="PATRIC" id="fig|400092.3.peg.1771"/>
<dbReference type="Proteomes" id="UP000033109">
    <property type="component" value="Chromosome"/>
</dbReference>
<proteinExistence type="predicted"/>
<dbReference type="PANTHER" id="PTHR38011">
    <property type="entry name" value="DIHYDROFOLATE REDUCTASE FAMILY PROTEIN (AFU_ORTHOLOGUE AFUA_8G06820)"/>
    <property type="match status" value="1"/>
</dbReference>
<dbReference type="InterPro" id="IPR050765">
    <property type="entry name" value="Riboflavin_Biosynth_HTPR"/>
</dbReference>
<keyword evidence="3" id="KW-1185">Reference proteome</keyword>
<dbReference type="KEGG" id="pko:PKOR_08025"/>
<evidence type="ECO:0000259" key="1">
    <source>
        <dbReference type="Pfam" id="PF01872"/>
    </source>
</evidence>
<evidence type="ECO:0000313" key="2">
    <source>
        <dbReference type="EMBL" id="AKD03078.1"/>
    </source>
</evidence>
<name>A0A0E3ZEM6_9BACT</name>
<dbReference type="Pfam" id="PF01872">
    <property type="entry name" value="RibD_C"/>
    <property type="match status" value="1"/>
</dbReference>
<dbReference type="RefSeq" id="WP_046310101.1">
    <property type="nucleotide sequence ID" value="NZ_CBCSCY010000010.1"/>
</dbReference>
<dbReference type="InterPro" id="IPR002734">
    <property type="entry name" value="RibDG_C"/>
</dbReference>
<dbReference type="GO" id="GO:0008703">
    <property type="term" value="F:5-amino-6-(5-phosphoribosylamino)uracil reductase activity"/>
    <property type="evidence" value="ECO:0007669"/>
    <property type="project" value="InterPro"/>
</dbReference>
<dbReference type="PANTHER" id="PTHR38011:SF11">
    <property type="entry name" value="2,5-DIAMINO-6-RIBOSYLAMINO-4(3H)-PYRIMIDINONE 5'-PHOSPHATE REDUCTASE"/>
    <property type="match status" value="1"/>
</dbReference>
<sequence length="176" mass="19723">MRKVILYIAASLDGCIARPDGSTTWLHNEEYTLDGGDFGYSTLMQSIDTTLMGHNTYKVILGFDIPFPYTDKTNYVFSRSSHTNTEHVEFVQEEVVSFVQRLKQQNGKDIWLIGGGQINTLLLNAGLIDEIILTYIPIILGNGVPLFPPGAQEHQVQVQEVKNYKNGFVQMRLAAV</sequence>
<dbReference type="SUPFAM" id="SSF53597">
    <property type="entry name" value="Dihydrofolate reductase-like"/>
    <property type="match status" value="1"/>
</dbReference>
<accession>A0A0E3ZEM6</accession>
<gene>
    <name evidence="2" type="ORF">PKOR_08025</name>
</gene>
<dbReference type="GO" id="GO:0009231">
    <property type="term" value="P:riboflavin biosynthetic process"/>
    <property type="evidence" value="ECO:0007669"/>
    <property type="project" value="InterPro"/>
</dbReference>
<dbReference type="Gene3D" id="3.40.430.10">
    <property type="entry name" value="Dihydrofolate Reductase, subunit A"/>
    <property type="match status" value="1"/>
</dbReference>
<dbReference type="STRING" id="400092.PKOR_08025"/>
<reference evidence="2 3" key="1">
    <citation type="journal article" date="2015" name="Sci. Rep.">
        <title>Unraveling adaptation of Pontibacter korlensis to radiation and infertility in desert through complete genome and comparative transcriptomic analysis.</title>
        <authorList>
            <person name="Dai J."/>
            <person name="Dai W."/>
            <person name="Qiu C."/>
            <person name="Yang Z."/>
            <person name="Zhang Y."/>
            <person name="Zhou M."/>
            <person name="Zhang L."/>
            <person name="Fang C."/>
            <person name="Gao Q."/>
            <person name="Yang Q."/>
            <person name="Li X."/>
            <person name="Wang Z."/>
            <person name="Wang Z."/>
            <person name="Jia Z."/>
            <person name="Chen X."/>
        </authorList>
    </citation>
    <scope>NUCLEOTIDE SEQUENCE [LARGE SCALE GENOMIC DNA]</scope>
    <source>
        <strain evidence="2 3">X14-1T</strain>
    </source>
</reference>
<dbReference type="InterPro" id="IPR024072">
    <property type="entry name" value="DHFR-like_dom_sf"/>
</dbReference>
<feature type="domain" description="Bacterial bifunctional deaminase-reductase C-terminal" evidence="1">
    <location>
        <begin position="2"/>
        <end position="169"/>
    </location>
</feature>
<dbReference type="AlphaFoldDB" id="A0A0E3ZEM6"/>
<dbReference type="EMBL" id="CP009621">
    <property type="protein sequence ID" value="AKD03078.1"/>
    <property type="molecule type" value="Genomic_DNA"/>
</dbReference>
<organism evidence="2 3">
    <name type="scientific">Pontibacter korlensis</name>
    <dbReference type="NCBI Taxonomy" id="400092"/>
    <lineage>
        <taxon>Bacteria</taxon>
        <taxon>Pseudomonadati</taxon>
        <taxon>Bacteroidota</taxon>
        <taxon>Cytophagia</taxon>
        <taxon>Cytophagales</taxon>
        <taxon>Hymenobacteraceae</taxon>
        <taxon>Pontibacter</taxon>
    </lineage>
</organism>